<feature type="transmembrane region" description="Helical" evidence="5">
    <location>
        <begin position="88"/>
        <end position="109"/>
    </location>
</feature>
<dbReference type="Pfam" id="PF00939">
    <property type="entry name" value="Na_sulph_symp"/>
    <property type="match status" value="1"/>
</dbReference>
<comment type="subcellular location">
    <subcellularLocation>
        <location evidence="1">Membrane</location>
        <topology evidence="1">Multi-pass membrane protein</topology>
    </subcellularLocation>
</comment>
<feature type="transmembrane region" description="Helical" evidence="5">
    <location>
        <begin position="282"/>
        <end position="302"/>
    </location>
</feature>
<keyword evidence="3 5" id="KW-1133">Transmembrane helix</keyword>
<proteinExistence type="predicted"/>
<dbReference type="GO" id="GO:0005886">
    <property type="term" value="C:plasma membrane"/>
    <property type="evidence" value="ECO:0007669"/>
    <property type="project" value="TreeGrafter"/>
</dbReference>
<keyword evidence="7" id="KW-1185">Reference proteome</keyword>
<dbReference type="PANTHER" id="PTHR43652:SF2">
    <property type="entry name" value="BASIC AMINO ACID ANTIPORTER YFCC-RELATED"/>
    <property type="match status" value="1"/>
</dbReference>
<dbReference type="GO" id="GO:0022857">
    <property type="term" value="F:transmembrane transporter activity"/>
    <property type="evidence" value="ECO:0007669"/>
    <property type="project" value="InterPro"/>
</dbReference>
<feature type="transmembrane region" description="Helical" evidence="5">
    <location>
        <begin position="314"/>
        <end position="340"/>
    </location>
</feature>
<protein>
    <submittedName>
        <fullName evidence="6">Di/tricarboxylate transporter</fullName>
    </submittedName>
</protein>
<feature type="transmembrane region" description="Helical" evidence="5">
    <location>
        <begin position="217"/>
        <end position="239"/>
    </location>
</feature>
<dbReference type="Proteomes" id="UP000244077">
    <property type="component" value="Unassembled WGS sequence"/>
</dbReference>
<feature type="transmembrane region" description="Helical" evidence="5">
    <location>
        <begin position="170"/>
        <end position="188"/>
    </location>
</feature>
<evidence type="ECO:0000313" key="7">
    <source>
        <dbReference type="Proteomes" id="UP000244077"/>
    </source>
</evidence>
<feature type="transmembrane region" description="Helical" evidence="5">
    <location>
        <begin position="260"/>
        <end position="276"/>
    </location>
</feature>
<dbReference type="InterPro" id="IPR051679">
    <property type="entry name" value="DASS-Related_Transporters"/>
</dbReference>
<evidence type="ECO:0000256" key="3">
    <source>
        <dbReference type="ARBA" id="ARBA00022989"/>
    </source>
</evidence>
<dbReference type="InterPro" id="IPR001898">
    <property type="entry name" value="SLC13A/DASS"/>
</dbReference>
<dbReference type="EMBL" id="QAOH01000008">
    <property type="protein sequence ID" value="PTQ71362.1"/>
    <property type="molecule type" value="Genomic_DNA"/>
</dbReference>
<reference evidence="6 7" key="1">
    <citation type="submission" date="2018-04" db="EMBL/GenBank/DDBJ databases">
        <title>Genomic Encyclopedia of Archaeal and Bacterial Type Strains, Phase II (KMG-II): from individual species to whole genera.</title>
        <authorList>
            <person name="Goeker M."/>
        </authorList>
    </citation>
    <scope>NUCLEOTIDE SEQUENCE [LARGE SCALE GENOMIC DNA]</scope>
    <source>
        <strain evidence="6 7">DSM 100434</strain>
    </source>
</reference>
<feature type="transmembrane region" description="Helical" evidence="5">
    <location>
        <begin position="121"/>
        <end position="140"/>
    </location>
</feature>
<accession>A0A2T5HIF9</accession>
<feature type="transmembrane region" description="Helical" evidence="5">
    <location>
        <begin position="438"/>
        <end position="458"/>
    </location>
</feature>
<dbReference type="OrthoDB" id="5460483at2"/>
<evidence type="ECO:0000256" key="4">
    <source>
        <dbReference type="ARBA" id="ARBA00023136"/>
    </source>
</evidence>
<sequence>MTYFRTYFREAVITVITLIALAIALTVPGIFAANQALIFAIVLVTLGLWATGLVPGYLASLFFFTALLLPGLAAPDVVFSGFTSTAMWLIIAGFVIGAAITHSGLGAKIGEVARPHLSKSYPMLIGGLMVIGMALGFVMPSSLGRSAVLVPVGMALSDMLGLEKGSKGRIGVAVIIAFGTNMPSFAILPSNIPNIVLSGMADKIFGMEFSYADYLLLHYPVLGVLKSIALVLLTLYFFPASVAPKPTEVTKDTPTSSRKQMILMVILLATIGFWATDQLHHINAAWIGLATTLVLLIPRLGLVPPPVFKGAVDFGMLMFVAGALALGAVVNSSGLGTIIAHQVVGVLPLSVGHDFQNFYSLSALGALTSVFTTMPGVPAVLTPLAEELSQATGFSLESVLMTQVIGFSTVIFPYQVGPLIVAMGLAGESTRHLMKMTLSLAALTFLVFIPLDYLWWVALGWI</sequence>
<dbReference type="PANTHER" id="PTHR43652">
    <property type="entry name" value="BASIC AMINO ACID ANTIPORTER YFCC-RELATED"/>
    <property type="match status" value="1"/>
</dbReference>
<dbReference type="RefSeq" id="WP_107816843.1">
    <property type="nucleotide sequence ID" value="NZ_QAOH01000008.1"/>
</dbReference>
<name>A0A2T5HIF9_9RHOB</name>
<evidence type="ECO:0000256" key="5">
    <source>
        <dbReference type="SAM" id="Phobius"/>
    </source>
</evidence>
<comment type="caution">
    <text evidence="6">The sequence shown here is derived from an EMBL/GenBank/DDBJ whole genome shotgun (WGS) entry which is preliminary data.</text>
</comment>
<gene>
    <name evidence="6" type="ORF">C8N42_108140</name>
</gene>
<feature type="transmembrane region" description="Helical" evidence="5">
    <location>
        <begin position="404"/>
        <end position="426"/>
    </location>
</feature>
<organism evidence="6 7">
    <name type="scientific">Celeribacter persicus</name>
    <dbReference type="NCBI Taxonomy" id="1651082"/>
    <lineage>
        <taxon>Bacteria</taxon>
        <taxon>Pseudomonadati</taxon>
        <taxon>Pseudomonadota</taxon>
        <taxon>Alphaproteobacteria</taxon>
        <taxon>Rhodobacterales</taxon>
        <taxon>Roseobacteraceae</taxon>
        <taxon>Celeribacter</taxon>
    </lineage>
</organism>
<keyword evidence="4 5" id="KW-0472">Membrane</keyword>
<evidence type="ECO:0000313" key="6">
    <source>
        <dbReference type="EMBL" id="PTQ71362.1"/>
    </source>
</evidence>
<evidence type="ECO:0000256" key="2">
    <source>
        <dbReference type="ARBA" id="ARBA00022692"/>
    </source>
</evidence>
<feature type="transmembrane region" description="Helical" evidence="5">
    <location>
        <begin position="12"/>
        <end position="31"/>
    </location>
</feature>
<evidence type="ECO:0000256" key="1">
    <source>
        <dbReference type="ARBA" id="ARBA00004141"/>
    </source>
</evidence>
<dbReference type="AlphaFoldDB" id="A0A2T5HIF9"/>
<feature type="transmembrane region" description="Helical" evidence="5">
    <location>
        <begin position="37"/>
        <end position="54"/>
    </location>
</feature>
<keyword evidence="2 5" id="KW-0812">Transmembrane</keyword>